<keyword evidence="1" id="KW-0812">Transmembrane</keyword>
<dbReference type="RefSeq" id="WP_198306554.1">
    <property type="nucleotide sequence ID" value="NZ_CP022121.1"/>
</dbReference>
<comment type="caution">
    <text evidence="2">The sequence shown here is derived from an EMBL/GenBank/DDBJ whole genome shotgun (WGS) entry which is preliminary data.</text>
</comment>
<dbReference type="Proteomes" id="UP001524944">
    <property type="component" value="Unassembled WGS sequence"/>
</dbReference>
<reference evidence="2 3" key="1">
    <citation type="submission" date="2022-08" db="EMBL/GenBank/DDBJ databases">
        <title>Proteogenomics of the novel Dehalobacterium formicoaceticum strain EZ94 highlights a key role of methyltransferases during anaerobic dichloromethane degradation.</title>
        <authorList>
            <person name="Wasmund K."/>
        </authorList>
    </citation>
    <scope>NUCLEOTIDE SEQUENCE [LARGE SCALE GENOMIC DNA]</scope>
    <source>
        <strain evidence="2 3">EZ94</strain>
    </source>
</reference>
<feature type="transmembrane region" description="Helical" evidence="1">
    <location>
        <begin position="6"/>
        <end position="25"/>
    </location>
</feature>
<keyword evidence="3" id="KW-1185">Reference proteome</keyword>
<proteinExistence type="predicted"/>
<keyword evidence="1" id="KW-0472">Membrane</keyword>
<organism evidence="2 3">
    <name type="scientific">Dehalobacterium formicoaceticum</name>
    <dbReference type="NCBI Taxonomy" id="51515"/>
    <lineage>
        <taxon>Bacteria</taxon>
        <taxon>Bacillati</taxon>
        <taxon>Bacillota</taxon>
        <taxon>Clostridia</taxon>
        <taxon>Eubacteriales</taxon>
        <taxon>Peptococcaceae</taxon>
        <taxon>Dehalobacterium</taxon>
    </lineage>
</organism>
<protein>
    <submittedName>
        <fullName evidence="2">Uncharacterized protein</fullName>
    </submittedName>
</protein>
<sequence>MTGSAWFWLVFVVFFLWIAPISLFIHNPKVERNELEQWTVSVDEEIKVSKTWEIIIIMAICVGTSWLIHLGTIKGVLHWL</sequence>
<evidence type="ECO:0000313" key="2">
    <source>
        <dbReference type="EMBL" id="MCR6546318.1"/>
    </source>
</evidence>
<evidence type="ECO:0000313" key="3">
    <source>
        <dbReference type="Proteomes" id="UP001524944"/>
    </source>
</evidence>
<accession>A0ABT1Y610</accession>
<feature type="transmembrane region" description="Helical" evidence="1">
    <location>
        <begin position="54"/>
        <end position="77"/>
    </location>
</feature>
<keyword evidence="1" id="KW-1133">Transmembrane helix</keyword>
<name>A0ABT1Y610_9FIRM</name>
<dbReference type="EMBL" id="JANPWE010000006">
    <property type="protein sequence ID" value="MCR6546318.1"/>
    <property type="molecule type" value="Genomic_DNA"/>
</dbReference>
<gene>
    <name evidence="2" type="ORF">NVS47_12480</name>
</gene>
<evidence type="ECO:0000256" key="1">
    <source>
        <dbReference type="SAM" id="Phobius"/>
    </source>
</evidence>